<keyword evidence="3" id="KW-1185">Reference proteome</keyword>
<evidence type="ECO:0000256" key="1">
    <source>
        <dbReference type="SAM" id="Phobius"/>
    </source>
</evidence>
<sequence length="647" mass="71639">MPPCALQSRLLDTHRTFTVAPILAPLIIVGSACLALGLGGWGLALLQRAAPAAPPAARPMLLAPMIGVIDTCVLLPATARSTPLEQACTDPARGSAAALVESTLTALQPRRGGAQRYPLGYTLPVPLLQLFRQTPEGWAVDMERVQRLARTIRDTDRPVILYLFATHFSVHSPLEEALAGDPANLAHTRQGPLARDSYYGAPIYPWTFARTDTEITRRRVEATRAMLGALCQLAPEAVAKVKGVTLLGELHHLFPDFQAGMGFTGPYRITDYSAASVQGFRQYLRQQFAHIADLNRVLGADYPSFDAIFPPAKDIRSEPLQRYTEHLDAFAHGSLPIAGWAYAPGRSSGEPAWVHIYRNGAFIGKTPVNQGRQDVLQALPQLRDANTGWRFDMDFKSLPAGLHRLDIFLEAAPGRLTALGTRHIAIMDRRQTTPRLQAQQALPAGTLAQGDIAAHIDLPPEHSSYYYNPMVPLWHAFRGLQVVNYLRFFDDVVSQSCLARTRHYTHQIIPFTNPGWDASKYAVDPSLARFSSLRLGVSLYGAAAYGKYFDQWYRRTRHPSYGITEFHPLKALPWPQLQAVLDGHARQGADFLSFFLEPRWQGRLVERKHNEFSLDPANDRFGSDALYRALAQGLAREIDARPADAAP</sequence>
<evidence type="ECO:0000313" key="3">
    <source>
        <dbReference type="Proteomes" id="UP000000374"/>
    </source>
</evidence>
<reference evidence="3" key="1">
    <citation type="submission" date="2006-12" db="EMBL/GenBank/DDBJ databases">
        <title>Complete sequence of chromosome 1 of Verminephrobacter eiseniae EF01-2.</title>
        <authorList>
            <person name="Copeland A."/>
            <person name="Lucas S."/>
            <person name="Lapidus A."/>
            <person name="Barry K."/>
            <person name="Detter J.C."/>
            <person name="Glavina del Rio T."/>
            <person name="Dalin E."/>
            <person name="Tice H."/>
            <person name="Pitluck S."/>
            <person name="Chertkov O."/>
            <person name="Brettin T."/>
            <person name="Bruce D."/>
            <person name="Han C."/>
            <person name="Tapia R."/>
            <person name="Gilna P."/>
            <person name="Schmutz J."/>
            <person name="Larimer F."/>
            <person name="Land M."/>
            <person name="Hauser L."/>
            <person name="Kyrpides N."/>
            <person name="Kim E."/>
            <person name="Stahl D."/>
            <person name="Richardson P."/>
        </authorList>
    </citation>
    <scope>NUCLEOTIDE SEQUENCE [LARGE SCALE GENOMIC DNA]</scope>
    <source>
        <strain evidence="3">EF01-2</strain>
    </source>
</reference>
<keyword evidence="1" id="KW-0472">Membrane</keyword>
<keyword evidence="1" id="KW-1133">Transmembrane helix</keyword>
<dbReference type="KEGG" id="vei:Veis_0689"/>
<dbReference type="AlphaFoldDB" id="A1WFR4"/>
<name>A1WFR4_VEREI</name>
<evidence type="ECO:0000313" key="2">
    <source>
        <dbReference type="EMBL" id="ABM56471.1"/>
    </source>
</evidence>
<protein>
    <recommendedName>
        <fullName evidence="4">Glycoside hydrolase family 42 N-terminal domain-containing protein</fullName>
    </recommendedName>
</protein>
<organism evidence="2 3">
    <name type="scientific">Verminephrobacter eiseniae (strain EF01-2)</name>
    <dbReference type="NCBI Taxonomy" id="391735"/>
    <lineage>
        <taxon>Bacteria</taxon>
        <taxon>Pseudomonadati</taxon>
        <taxon>Pseudomonadota</taxon>
        <taxon>Betaproteobacteria</taxon>
        <taxon>Burkholderiales</taxon>
        <taxon>Comamonadaceae</taxon>
        <taxon>Verminephrobacter</taxon>
    </lineage>
</organism>
<keyword evidence="1" id="KW-0812">Transmembrane</keyword>
<dbReference type="Proteomes" id="UP000000374">
    <property type="component" value="Chromosome"/>
</dbReference>
<proteinExistence type="predicted"/>
<evidence type="ECO:0008006" key="4">
    <source>
        <dbReference type="Google" id="ProtNLM"/>
    </source>
</evidence>
<dbReference type="EMBL" id="CP000542">
    <property type="protein sequence ID" value="ABM56471.1"/>
    <property type="molecule type" value="Genomic_DNA"/>
</dbReference>
<accession>A1WFR4</accession>
<dbReference type="STRING" id="391735.Veis_0689"/>
<feature type="transmembrane region" description="Helical" evidence="1">
    <location>
        <begin position="20"/>
        <end position="46"/>
    </location>
</feature>
<gene>
    <name evidence="2" type="ordered locus">Veis_0689</name>
</gene>
<dbReference type="Gene3D" id="3.20.20.80">
    <property type="entry name" value="Glycosidases"/>
    <property type="match status" value="1"/>
</dbReference>
<dbReference type="HOGENOM" id="CLU_029769_0_0_4"/>
<dbReference type="eggNOG" id="ENOG502ZA4S">
    <property type="taxonomic scope" value="Bacteria"/>
</dbReference>